<dbReference type="SUPFAM" id="SSF53335">
    <property type="entry name" value="S-adenosyl-L-methionine-dependent methyltransferases"/>
    <property type="match status" value="1"/>
</dbReference>
<evidence type="ECO:0000313" key="1">
    <source>
        <dbReference type="EMBL" id="QHT34676.1"/>
    </source>
</evidence>
<dbReference type="InterPro" id="IPR029063">
    <property type="entry name" value="SAM-dependent_MTases_sf"/>
</dbReference>
<dbReference type="PANTHER" id="PTHR32379">
    <property type="entry name" value="GUANIDINOACETATE N-METHYLTRANSFERASE"/>
    <property type="match status" value="1"/>
</dbReference>
<proteinExistence type="predicted"/>
<accession>A0A6C0EZP3</accession>
<reference evidence="1" key="1">
    <citation type="journal article" date="2020" name="Nature">
        <title>Giant virus diversity and host interactions through global metagenomics.</title>
        <authorList>
            <person name="Schulz F."/>
            <person name="Roux S."/>
            <person name="Paez-Espino D."/>
            <person name="Jungbluth S."/>
            <person name="Walsh D.A."/>
            <person name="Denef V.J."/>
            <person name="McMahon K.D."/>
            <person name="Konstantinidis K.T."/>
            <person name="Eloe-Fadrosh E.A."/>
            <person name="Kyrpides N.C."/>
            <person name="Woyke T."/>
        </authorList>
    </citation>
    <scope>NUCLEOTIDE SEQUENCE</scope>
    <source>
        <strain evidence="1">GVMAG-M-3300009163-63</strain>
    </source>
</reference>
<dbReference type="Gene3D" id="3.40.50.150">
    <property type="entry name" value="Vaccinia Virus protein VP39"/>
    <property type="match status" value="1"/>
</dbReference>
<evidence type="ECO:0008006" key="2">
    <source>
        <dbReference type="Google" id="ProtNLM"/>
    </source>
</evidence>
<dbReference type="GO" id="GO:0006601">
    <property type="term" value="P:creatine biosynthetic process"/>
    <property type="evidence" value="ECO:0007669"/>
    <property type="project" value="TreeGrafter"/>
</dbReference>
<organism evidence="1">
    <name type="scientific">viral metagenome</name>
    <dbReference type="NCBI Taxonomy" id="1070528"/>
    <lineage>
        <taxon>unclassified sequences</taxon>
        <taxon>metagenomes</taxon>
        <taxon>organismal metagenomes</taxon>
    </lineage>
</organism>
<dbReference type="EMBL" id="MN739004">
    <property type="protein sequence ID" value="QHT34676.1"/>
    <property type="molecule type" value="Genomic_DNA"/>
</dbReference>
<name>A0A6C0EZP3_9ZZZZ</name>
<sequence length="454" mass="53129">MDLIYKKDKNGKDILCNEDERHQIMMEWEKPYMEKSIELLNPFGKVLEIGFGLGYSATKICSFKNVKEYNVIECMPIVWEKFEEFKTEQQIARPDLKINLIKGRWEDVLQTTETFDSIYFDDYVLNSDIDIGNRRITHDRSLHFLQKVLQNHTRIGSRISFYSTINCIEMHKNISCIHVECSEYKIDIPSDCKYAKGDKMYIPIITKTSNAELDLKDKLINRNNNIQNINPEIPEQIKKEMEKQTKYKKLFDDIQVRGPSCGLIVIDNFYKNPHETRKYILTQEFSVRGNYPGQRTVSYATQHLKDIIQGYVMPFGGKITDFPIPDEKSNANIYNGSFQYTTSRDRSWVHIDGYNNWGGVLYMTPNAPLSSGTAFYKFNDGAACEVDQDILENKTDTDMYSQDMTKWQLVDRAGNVFNRLILFNSKRFHMSMDYFGDSKENGRLFQVFFFSTEK</sequence>
<dbReference type="GO" id="GO:0005634">
    <property type="term" value="C:nucleus"/>
    <property type="evidence" value="ECO:0007669"/>
    <property type="project" value="TreeGrafter"/>
</dbReference>
<protein>
    <recommendedName>
        <fullName evidence="2">Methyltransferase</fullName>
    </recommendedName>
</protein>
<dbReference type="GO" id="GO:0005737">
    <property type="term" value="C:cytoplasm"/>
    <property type="evidence" value="ECO:0007669"/>
    <property type="project" value="TreeGrafter"/>
</dbReference>
<dbReference type="InterPro" id="IPR051038">
    <property type="entry name" value="RMT2/GAMT_Mtase"/>
</dbReference>
<dbReference type="PANTHER" id="PTHR32379:SF1">
    <property type="entry name" value="GUANIDINOACETATE N-METHYLTRANSFERASE"/>
    <property type="match status" value="1"/>
</dbReference>
<dbReference type="GO" id="GO:0030731">
    <property type="term" value="F:guanidinoacetate N-methyltransferase activity"/>
    <property type="evidence" value="ECO:0007669"/>
    <property type="project" value="TreeGrafter"/>
</dbReference>
<dbReference type="AlphaFoldDB" id="A0A6C0EZP3"/>